<accession>A0A543FPR2</accession>
<keyword evidence="2" id="KW-0472">Membrane</keyword>
<keyword evidence="2" id="KW-0812">Transmembrane</keyword>
<keyword evidence="2" id="KW-1133">Transmembrane helix</keyword>
<feature type="compositionally biased region" description="Basic and acidic residues" evidence="1">
    <location>
        <begin position="489"/>
        <end position="523"/>
    </location>
</feature>
<feature type="region of interest" description="Disordered" evidence="1">
    <location>
        <begin position="1538"/>
        <end position="1558"/>
    </location>
</feature>
<organism evidence="3 4">
    <name type="scientific">Pseudonocardia cypriaca</name>
    <dbReference type="NCBI Taxonomy" id="882449"/>
    <lineage>
        <taxon>Bacteria</taxon>
        <taxon>Bacillati</taxon>
        <taxon>Actinomycetota</taxon>
        <taxon>Actinomycetes</taxon>
        <taxon>Pseudonocardiales</taxon>
        <taxon>Pseudonocardiaceae</taxon>
        <taxon>Pseudonocardia</taxon>
    </lineage>
</organism>
<evidence type="ECO:0000313" key="3">
    <source>
        <dbReference type="EMBL" id="TQM35766.1"/>
    </source>
</evidence>
<feature type="region of interest" description="Disordered" evidence="1">
    <location>
        <begin position="1345"/>
        <end position="1378"/>
    </location>
</feature>
<name>A0A543FPR2_9PSEU</name>
<feature type="compositionally biased region" description="Basic and acidic residues" evidence="1">
    <location>
        <begin position="3325"/>
        <end position="3340"/>
    </location>
</feature>
<feature type="compositionally biased region" description="Basic and acidic residues" evidence="1">
    <location>
        <begin position="364"/>
        <end position="409"/>
    </location>
</feature>
<feature type="region of interest" description="Disordered" evidence="1">
    <location>
        <begin position="1222"/>
        <end position="1260"/>
    </location>
</feature>
<feature type="compositionally biased region" description="Basic and acidic residues" evidence="1">
    <location>
        <begin position="679"/>
        <end position="703"/>
    </location>
</feature>
<feature type="compositionally biased region" description="Polar residues" evidence="1">
    <location>
        <begin position="1592"/>
        <end position="1601"/>
    </location>
</feature>
<feature type="compositionally biased region" description="Low complexity" evidence="1">
    <location>
        <begin position="1222"/>
        <end position="1232"/>
    </location>
</feature>
<comment type="caution">
    <text evidence="3">The sequence shown here is derived from an EMBL/GenBank/DDBJ whole genome shotgun (WGS) entry which is preliminary data.</text>
</comment>
<feature type="region of interest" description="Disordered" evidence="1">
    <location>
        <begin position="1279"/>
        <end position="1328"/>
    </location>
</feature>
<feature type="compositionally biased region" description="Acidic residues" evidence="1">
    <location>
        <begin position="337"/>
        <end position="349"/>
    </location>
</feature>
<feature type="compositionally biased region" description="Basic and acidic residues" evidence="1">
    <location>
        <begin position="426"/>
        <end position="479"/>
    </location>
</feature>
<protein>
    <recommendedName>
        <fullName evidence="5">Preprotein translocase subunit SecA</fullName>
    </recommendedName>
</protein>
<feature type="compositionally biased region" description="Basic and acidic residues" evidence="1">
    <location>
        <begin position="322"/>
        <end position="336"/>
    </location>
</feature>
<feature type="compositionally biased region" description="Basic and acidic residues" evidence="1">
    <location>
        <begin position="646"/>
        <end position="660"/>
    </location>
</feature>
<feature type="region of interest" description="Disordered" evidence="1">
    <location>
        <begin position="3215"/>
        <end position="3354"/>
    </location>
</feature>
<reference evidence="3 4" key="1">
    <citation type="submission" date="2019-06" db="EMBL/GenBank/DDBJ databases">
        <title>Sequencing the genomes of 1000 actinobacteria strains.</title>
        <authorList>
            <person name="Klenk H.-P."/>
        </authorList>
    </citation>
    <scope>NUCLEOTIDE SEQUENCE [LARGE SCALE GENOMIC DNA]</scope>
    <source>
        <strain evidence="3 4">DSM 45511</strain>
    </source>
</reference>
<proteinExistence type="predicted"/>
<feature type="compositionally biased region" description="Basic and acidic residues" evidence="1">
    <location>
        <begin position="105"/>
        <end position="312"/>
    </location>
</feature>
<evidence type="ECO:0000256" key="2">
    <source>
        <dbReference type="SAM" id="Phobius"/>
    </source>
</evidence>
<feature type="compositionally biased region" description="Polar residues" evidence="1">
    <location>
        <begin position="1627"/>
        <end position="1640"/>
    </location>
</feature>
<feature type="compositionally biased region" description="Polar residues" evidence="1">
    <location>
        <begin position="1609"/>
        <end position="1618"/>
    </location>
</feature>
<feature type="compositionally biased region" description="Polar residues" evidence="1">
    <location>
        <begin position="3341"/>
        <end position="3353"/>
    </location>
</feature>
<feature type="region of interest" description="Disordered" evidence="1">
    <location>
        <begin position="1022"/>
        <end position="1055"/>
    </location>
</feature>
<feature type="compositionally biased region" description="Polar residues" evidence="1">
    <location>
        <begin position="1292"/>
        <end position="1301"/>
    </location>
</feature>
<evidence type="ECO:0000256" key="1">
    <source>
        <dbReference type="SAM" id="MobiDB-lite"/>
    </source>
</evidence>
<feature type="region of interest" description="Disordered" evidence="1">
    <location>
        <begin position="1592"/>
        <end position="1640"/>
    </location>
</feature>
<feature type="compositionally biased region" description="Low complexity" evidence="1">
    <location>
        <begin position="821"/>
        <end position="838"/>
    </location>
</feature>
<feature type="region of interest" description="Disordered" evidence="1">
    <location>
        <begin position="3447"/>
        <end position="3469"/>
    </location>
</feature>
<feature type="compositionally biased region" description="Acidic residues" evidence="1">
    <location>
        <begin position="704"/>
        <end position="715"/>
    </location>
</feature>
<feature type="compositionally biased region" description="Low complexity" evidence="1">
    <location>
        <begin position="1690"/>
        <end position="1704"/>
    </location>
</feature>
<feature type="region of interest" description="Disordered" evidence="1">
    <location>
        <begin position="3146"/>
        <end position="3171"/>
    </location>
</feature>
<feature type="transmembrane region" description="Helical" evidence="2">
    <location>
        <begin position="35"/>
        <end position="58"/>
    </location>
</feature>
<feature type="compositionally biased region" description="Basic and acidic residues" evidence="1">
    <location>
        <begin position="770"/>
        <end position="779"/>
    </location>
</feature>
<feature type="region of interest" description="Disordered" evidence="1">
    <location>
        <begin position="82"/>
        <end position="928"/>
    </location>
</feature>
<feature type="compositionally biased region" description="Basic and acidic residues" evidence="1">
    <location>
        <begin position="716"/>
        <end position="760"/>
    </location>
</feature>
<feature type="compositionally biased region" description="Acidic residues" evidence="1">
    <location>
        <begin position="632"/>
        <end position="645"/>
    </location>
</feature>
<keyword evidence="4" id="KW-1185">Reference proteome</keyword>
<feature type="compositionally biased region" description="Basic and acidic residues" evidence="1">
    <location>
        <begin position="531"/>
        <end position="583"/>
    </location>
</feature>
<evidence type="ECO:0000313" key="4">
    <source>
        <dbReference type="Proteomes" id="UP000319818"/>
    </source>
</evidence>
<feature type="region of interest" description="Disordered" evidence="1">
    <location>
        <begin position="940"/>
        <end position="971"/>
    </location>
</feature>
<dbReference type="EMBL" id="VFPH01000003">
    <property type="protein sequence ID" value="TQM35766.1"/>
    <property type="molecule type" value="Genomic_DNA"/>
</dbReference>
<feature type="region of interest" description="Disordered" evidence="1">
    <location>
        <begin position="1662"/>
        <end position="1704"/>
    </location>
</feature>
<feature type="compositionally biased region" description="Basic and acidic residues" evidence="1">
    <location>
        <begin position="3231"/>
        <end position="3244"/>
    </location>
</feature>
<evidence type="ECO:0008006" key="5">
    <source>
        <dbReference type="Google" id="ProtNLM"/>
    </source>
</evidence>
<feature type="compositionally biased region" description="Polar residues" evidence="1">
    <location>
        <begin position="1023"/>
        <end position="1038"/>
    </location>
</feature>
<feature type="region of interest" description="Disordered" evidence="1">
    <location>
        <begin position="1395"/>
        <end position="1427"/>
    </location>
</feature>
<feature type="region of interest" description="Disordered" evidence="1">
    <location>
        <begin position="3367"/>
        <end position="3401"/>
    </location>
</feature>
<feature type="compositionally biased region" description="Low complexity" evidence="1">
    <location>
        <begin position="1417"/>
        <end position="1427"/>
    </location>
</feature>
<sequence>MWRQSAHDGEASGLPVCAGVVVRLRFSWRDRLWGAFRWTLGLAGAVVVLWLGAAFLAATPAAAAVTVPAVIAQQGLVKGGGIRPAGGGDGDSDSGSGSSDGDSDSSGKDSEKKESDSGKKSEKKDSDEKKSDEKDSDEKSSEKKSSEKKSSEKKSSEKKASEKKASKEKESDEEDSDRKKSEKKDSQKKDSQKKNSDEDSNEKKSEKEHSRKKASEKDAESEERESGKKDGEGRSEGAGAREDDSRDGRRDGENEERSEIRRENKDDQPRRQNAQERPEKRDAESNEDGERTDQDKGRDGDDTVAKSADDSARNVSRSPRPRAGDDGQDGRAADTERADDDDRAGDDSDAVNGEQTGADDDDDVSVRKAADDDTRSGRAAEKARAGRGVEEALARISDRVTERRDREESDRADDDDVSVVDIDAGAARDESGSRDGNEEKRRLRDGSRKSVGGERADDSGEKRLRSAIEDRVREAVREAESDEGDEDDAPTRREDEESAERDVVRLVADAVDRVSELADRAREDGDDSEDRDSAGARELVDDAVRSAADRSEMSEDDVRRIVDTTREESAGADRDRTGEDERVQPLADTAGLTDDHEETCGGGEECAASGSELQAVSLLSARDPPAERREADDEDADDDRDDDDSAERTERVLEDRIEVDKSEEELAEEGKKLAAGKSTKADYDKKAAEHAELEKRAAENREEASDDEVELVDEVVDGHRELSQREKELAAEERSVASGAVDRDTHEENVADFEERRDDVYEATEELMEATDREVRTVSEDDLDGEGASAGCDSDGAFVGCGSASESADGERDSEQRLCLSGVSSCGASSSSGGSKAEASCDDSGCGSSATSRGADGEVTSASARCDGSARGCSQSSTATRERASADCESDGGSCRSGSGGPTRDTGAPSPGSERKTAASASCSGKCGVTTAADRDGAEASCETAGGSCDSRSKGSASDNGSQDRDVRAVSMTDVKVRAEGGGAARCEGSGGCRTSSAVDLGEDGETVVADAEVRCESGCTGAASTTGDAHEAGTTSEAGPETAGAADKDTAARVTTAEAVTAEATSSGKAGCTVSGGACAAGSGAEAGADADAAVEVDCGAGCTGRGTAVTSGGASEKPSGTVRQSNAAASCVARGGSCEAAGETRLDGGTAADQSDLAAASTASASVDCGDAGGCSGEAGAKTGGKVTGVPALAGGAAPVRETSAASTCAAADGGCVTDSASHVSDAAASPTPRSQQSREASGRTVPSAGRELSAGSEAGARVECAAATCTGRGWSTTSGAASGDVAGVRSSTGSSSCTARGAGGGCSTATDTTVADREPSSDGVVAAVSGPVSVSHATASVECSGGTGECGGTAASSTSARDTGISPHARGTSATAECTVNGGGCSGQTSSAASSAPDFVVTDPNTGLPVAGQPTAGPSSTSSSSASVVCAAGTACSGSVRTSTTAWDGAVANGTPRTSEGTASCTGATGGCEVRSASSASSGPGAALALAGDGQQVNAARLPAGPSAASAAGAAMTCAGETACTGKVASAATATDPVVSPDPRGSHSEGSCEGVSGGVCQAVTNSGASSGPDANVIVPLVAERSTANATVTSGTTGEQAPAEQPQDGTPVQDQPATLPVPTAPGSSANSGAPTVPGASSWTMASATLDCAAGTACSGTARTSAAGSDGPISVTGANGARGPPEGRSTTSATCASSSSGCQAQTSSTAASGQVVADIVAEKQNAIVEQLADQAAQATLVAAYAARIAAQAGATPEQKKAAADAAAAAQLAGKAAAQAAEVARKPVTGAPAAVSESSAAALCAGQGCTAGTTGATSGAPGTSTTNGTCTAAASGCMAVSDASASVHRGPRQAGAPAPGVSGSGQAGSRLTCPEAGCTGTVTSSASAHAASGRINATATATCAVTSGCQADVSASVGAGFVDVTAGCAGTGCQTHTAGNARAAWLGGHNTADARSDCTAGANGECASSVQVAANADYALAGAKCAGTPGSSCSHSWSVVASDHAAHTSGSWARAAARDSGGGATGAGGGWVYAQADAGDGYSIAGVGCSNQARCTKFYAAHIEFDISWGQQQTYEQDGGIWNARRLGDCAGSRGSGCGLFRNGNNVQCTGDCSNFRQTVSNPRFTLLVPAGWKIQAAEAAYPIAKLDPATQRKAEQTGRDLRVYDRTKTRDVPDNQIIKAHRHTEKAKQRMEAEADQTAATAREQAVANGASPARADKAAQNYRASYFDAVAGTAVDPRGHVPAVVAKGQAGAMGELKAAVDHKLRFDALQAAGDRAAEAFEAKYTAAQSDDRDARTVVNTAAAANASMQSALELAGEAAALGRDFAMRHGATAGQADKSGRLFQNDYIDVVNAAPQRGKLKMLAAQNHSAITRAAEDVWRGAGVGLNRPDVPDNHLQPILDHEEAEAAATVAAGVQRAGELAYQEALLSGMSAGEAEKARSTAVEDYRTDLGLEISKIGVETFGKAVAPSYVIDRAGGGTGAIEPATTDILAHPALADGQVDGREDDGLTAAVDAVVAASTGPADALADLAPYIPYDPMTRHGDRRTELLSDPRVVDALVPGGTAEEALDELKSRQGYLAFARGQQESVHAMVGDFNDFVSDYDAKVAAARERGGASPDEALLLDIQYGQIVAAQAQLNSEILENRADVREKMGALIPVDIAIAEASGNAAAAQNLRAAAANLDKIRAIELAVPRGAGAEDLNRASDLVIDLGTLGDLGYADVRDSLLTSRPAGGMRLPSSGAPDAQLAAVAAIALPDFAERISGNPENRVRQVFEAQNRDERARLAAHYTSAEFERLVAGDVESLVGLYFPASPNETPEQKAKRHDDFMLLVENGQIKDFERVTRFLSAKDKEILEDVNPDAGVRFYLRLGEKATGLADSTASGIEEKLGVTTKDTVFGNAIRDVGSIAGYAPVGMIRMGEWAVQSGQYYAGVQRAAFDPTGPHFDAVTEARIKPRPGDTWDKSFTRRDPFLGNMFVTPTANMARRWGPAIFQGDFDKVINGDPSTGLMGYRDHPILAFFEDITPFSVVGGAASTGLRIPAMAATSAARTAARASTVARAGALHAVELAESGVKKVRTHGVEVELDSLRPSERAAVAAHDDPLVAALERLSQKRDGRPDGATDYFGSQLYRIQNLDHAADVAARRAAEHGRSTSRAGLPGRPADSSHGLLSADYTVRWPANVLRLADRPDFDLERQVNDALSGFRIATDRQLELSPSAGGGPGTGERFGARRDHPSDRYERPPPLGADAPDSGPEAPLRAGGQDDSDERGVQRAGSSPIPDGAVTSLESDPSPPRPDGHRQVGTAPSGDREAQPLDGVRSTGVEDRSVPDGHHHPDTTNRTTTFDKSSPEYQRIREQDFDELVEQNKVLRNEGAEQVRAMNGGQDPDLDKGRRPNNRALTTLRYRADNGQIIDLHGYSGGPGDWSPSDATPKAPQQRWRLFETKTAAPYDGNSPTKRGSKEWDRDKDSEAALLEELARRQLEAASGLSRREVDAAIFKAVRSVENDIKFRRKEYSDGTPGEAERARDRVEKTIEILNRNARRNAERNGVDYTPFTVDDIKGDVRLVVDLPSGRPDPPGTQICDSCTSVMLSYEEAFPGAKGRFEVRDLAQEKLYG</sequence>
<dbReference type="Proteomes" id="UP000319818">
    <property type="component" value="Unassembled WGS sequence"/>
</dbReference>
<gene>
    <name evidence="3" type="ORF">FB388_7207</name>
</gene>